<dbReference type="InterPro" id="IPR018833">
    <property type="entry name" value="Rv2993c-like_N"/>
</dbReference>
<sequence length="250" mass="27007">MKLVRLKTRDGIRYGVIKGGAIYEVQGDIFEGLRMSGRSFPLEGANLLPPVQPGKVVGVAYNYREHAQERGLRAPKEPQLFLKPPSAVTAPGSRIPWPPLSKQVEFEGELAVVIGRPAKNIDMKYAQDYILGLTCANDVTARDLQLPGSQWALCKGFDGFLPLGPCVVTGLDYKELQLTVSLNGKVRQQANMGDMLFGIPELVGYVSRVMTLLPGDVILTGTPAGSAPMRRGDEVSVEIGGIGTLRNTMG</sequence>
<dbReference type="FunFam" id="3.90.850.10:FF:000002">
    <property type="entry name" value="2-hydroxyhepta-2,4-diene-1,7-dioate isomerase"/>
    <property type="match status" value="1"/>
</dbReference>
<evidence type="ECO:0000259" key="4">
    <source>
        <dbReference type="Pfam" id="PF10370"/>
    </source>
</evidence>
<proteinExistence type="inferred from homology"/>
<evidence type="ECO:0000313" key="5">
    <source>
        <dbReference type="EMBL" id="TCL43768.1"/>
    </source>
</evidence>
<organism evidence="5 6">
    <name type="scientific">Harryflintia acetispora</name>
    <dbReference type="NCBI Taxonomy" id="1849041"/>
    <lineage>
        <taxon>Bacteria</taxon>
        <taxon>Bacillati</taxon>
        <taxon>Bacillota</taxon>
        <taxon>Clostridia</taxon>
        <taxon>Eubacteriales</taxon>
        <taxon>Oscillospiraceae</taxon>
        <taxon>Harryflintia</taxon>
    </lineage>
</organism>
<dbReference type="Proteomes" id="UP000294682">
    <property type="component" value="Unassembled WGS sequence"/>
</dbReference>
<reference evidence="5 6" key="1">
    <citation type="submission" date="2019-03" db="EMBL/GenBank/DDBJ databases">
        <title>Genomic Encyclopedia of Type Strains, Phase IV (KMG-IV): sequencing the most valuable type-strain genomes for metagenomic binning, comparative biology and taxonomic classification.</title>
        <authorList>
            <person name="Goeker M."/>
        </authorList>
    </citation>
    <scope>NUCLEOTIDE SEQUENCE [LARGE SCALE GENOMIC DNA]</scope>
    <source>
        <strain evidence="5 6">DSM 100433</strain>
    </source>
</reference>
<accession>A0A9X8Y8E7</accession>
<dbReference type="Pfam" id="PF10370">
    <property type="entry name" value="Rv2993c-like_N"/>
    <property type="match status" value="1"/>
</dbReference>
<dbReference type="GO" id="GO:0046872">
    <property type="term" value="F:metal ion binding"/>
    <property type="evidence" value="ECO:0007669"/>
    <property type="project" value="UniProtKB-KW"/>
</dbReference>
<feature type="domain" description="Rv2993c-like N-terminal" evidence="4">
    <location>
        <begin position="1"/>
        <end position="50"/>
    </location>
</feature>
<comment type="caution">
    <text evidence="5">The sequence shown here is derived from an EMBL/GenBank/DDBJ whole genome shotgun (WGS) entry which is preliminary data.</text>
</comment>
<dbReference type="GO" id="GO:0018773">
    <property type="term" value="F:acetylpyruvate hydrolase activity"/>
    <property type="evidence" value="ECO:0007669"/>
    <property type="project" value="TreeGrafter"/>
</dbReference>
<dbReference type="AlphaFoldDB" id="A0A9X8Y8E7"/>
<dbReference type="Pfam" id="PF01557">
    <property type="entry name" value="FAA_hydrolase"/>
    <property type="match status" value="1"/>
</dbReference>
<dbReference type="RefSeq" id="WP_079698281.1">
    <property type="nucleotide sequence ID" value="NZ_SLUK01000004.1"/>
</dbReference>
<dbReference type="PANTHER" id="PTHR11820:SF7">
    <property type="entry name" value="ACYLPYRUVASE FAHD1, MITOCHONDRIAL"/>
    <property type="match status" value="1"/>
</dbReference>
<dbReference type="GO" id="GO:0016853">
    <property type="term" value="F:isomerase activity"/>
    <property type="evidence" value="ECO:0007669"/>
    <property type="project" value="UniProtKB-ARBA"/>
</dbReference>
<evidence type="ECO:0000256" key="1">
    <source>
        <dbReference type="ARBA" id="ARBA00010211"/>
    </source>
</evidence>
<dbReference type="InterPro" id="IPR011234">
    <property type="entry name" value="Fumarylacetoacetase-like_C"/>
</dbReference>
<dbReference type="EMBL" id="SLUK01000004">
    <property type="protein sequence ID" value="TCL43768.1"/>
    <property type="molecule type" value="Genomic_DNA"/>
</dbReference>
<protein>
    <submittedName>
        <fullName evidence="5">2-keto-4-pentenoate hydratase/2-oxohepta-3-ene-1,7-dioic acid hydratase in catechol pathway</fullName>
    </submittedName>
</protein>
<comment type="similarity">
    <text evidence="1">Belongs to the FAH family.</text>
</comment>
<dbReference type="InterPro" id="IPR036663">
    <property type="entry name" value="Fumarylacetoacetase_C_sf"/>
</dbReference>
<name>A0A9X8Y8E7_9FIRM</name>
<dbReference type="Gene3D" id="3.90.850.10">
    <property type="entry name" value="Fumarylacetoacetase-like, C-terminal domain"/>
    <property type="match status" value="1"/>
</dbReference>
<dbReference type="GO" id="GO:0019752">
    <property type="term" value="P:carboxylic acid metabolic process"/>
    <property type="evidence" value="ECO:0007669"/>
    <property type="project" value="UniProtKB-ARBA"/>
</dbReference>
<dbReference type="OrthoDB" id="9805307at2"/>
<keyword evidence="2" id="KW-0479">Metal-binding</keyword>
<dbReference type="PANTHER" id="PTHR11820">
    <property type="entry name" value="ACYLPYRUVASE"/>
    <property type="match status" value="1"/>
</dbReference>
<keyword evidence="6" id="KW-1185">Reference proteome</keyword>
<gene>
    <name evidence="5" type="ORF">EDD78_104106</name>
</gene>
<evidence type="ECO:0000313" key="6">
    <source>
        <dbReference type="Proteomes" id="UP000294682"/>
    </source>
</evidence>
<evidence type="ECO:0000256" key="2">
    <source>
        <dbReference type="ARBA" id="ARBA00022723"/>
    </source>
</evidence>
<dbReference type="SUPFAM" id="SSF56529">
    <property type="entry name" value="FAH"/>
    <property type="match status" value="1"/>
</dbReference>
<feature type="domain" description="Fumarylacetoacetase-like C-terminal" evidence="3">
    <location>
        <begin position="55"/>
        <end position="248"/>
    </location>
</feature>
<evidence type="ECO:0000259" key="3">
    <source>
        <dbReference type="Pfam" id="PF01557"/>
    </source>
</evidence>
<dbReference type="Gene3D" id="2.30.30.370">
    <property type="entry name" value="FAH"/>
    <property type="match status" value="1"/>
</dbReference>